<dbReference type="EC" id="3.1.26.4" evidence="3"/>
<dbReference type="RefSeq" id="XP_007869885.1">
    <property type="nucleotide sequence ID" value="XM_007871694.1"/>
</dbReference>
<dbReference type="InterPro" id="IPR012337">
    <property type="entry name" value="RNaseH-like_sf"/>
</dbReference>
<evidence type="ECO:0000256" key="7">
    <source>
        <dbReference type="ARBA" id="ARBA00022801"/>
    </source>
</evidence>
<dbReference type="EMBL" id="KB469310">
    <property type="protein sequence ID" value="EPQ51596.1"/>
    <property type="molecule type" value="Genomic_DNA"/>
</dbReference>
<dbReference type="PROSITE" id="PS50879">
    <property type="entry name" value="RNASE_H_1"/>
    <property type="match status" value="1"/>
</dbReference>
<dbReference type="OrthoDB" id="2752996at2759"/>
<dbReference type="SUPFAM" id="SSF53098">
    <property type="entry name" value="Ribonuclease H-like"/>
    <property type="match status" value="1"/>
</dbReference>
<dbReference type="InterPro" id="IPR002156">
    <property type="entry name" value="RNaseH_domain"/>
</dbReference>
<evidence type="ECO:0000313" key="10">
    <source>
        <dbReference type="Proteomes" id="UP000030669"/>
    </source>
</evidence>
<dbReference type="PANTHER" id="PTHR10642:SF26">
    <property type="entry name" value="RIBONUCLEASE H1"/>
    <property type="match status" value="1"/>
</dbReference>
<dbReference type="KEGG" id="gtr:GLOTRDRAFT_48720"/>
<name>S7PVD9_GLOTA</name>
<protein>
    <recommendedName>
        <fullName evidence="3">ribonuclease H</fullName>
        <ecNumber evidence="3">3.1.26.4</ecNumber>
    </recommendedName>
</protein>
<dbReference type="OMA" id="WPAVENT"/>
<proteinExistence type="inferred from homology"/>
<evidence type="ECO:0000256" key="5">
    <source>
        <dbReference type="ARBA" id="ARBA00022723"/>
    </source>
</evidence>
<dbReference type="HOGENOM" id="CLU_044484_3_1_1"/>
<dbReference type="CDD" id="cd09280">
    <property type="entry name" value="RNase_HI_eukaryote_like"/>
    <property type="match status" value="1"/>
</dbReference>
<dbReference type="AlphaFoldDB" id="S7PVD9"/>
<evidence type="ECO:0000256" key="1">
    <source>
        <dbReference type="ARBA" id="ARBA00000077"/>
    </source>
</evidence>
<dbReference type="GO" id="GO:0046872">
    <property type="term" value="F:metal ion binding"/>
    <property type="evidence" value="ECO:0007669"/>
    <property type="project" value="UniProtKB-KW"/>
</dbReference>
<dbReference type="InterPro" id="IPR050092">
    <property type="entry name" value="RNase_H"/>
</dbReference>
<keyword evidence="4" id="KW-0540">Nuclease</keyword>
<dbReference type="GeneID" id="19306595"/>
<keyword evidence="5" id="KW-0479">Metal-binding</keyword>
<keyword evidence="10" id="KW-1185">Reference proteome</keyword>
<dbReference type="GO" id="GO:0003676">
    <property type="term" value="F:nucleic acid binding"/>
    <property type="evidence" value="ECO:0007669"/>
    <property type="project" value="InterPro"/>
</dbReference>
<gene>
    <name evidence="9" type="ORF">GLOTRDRAFT_48720</name>
</gene>
<dbReference type="Gene3D" id="3.30.420.10">
    <property type="entry name" value="Ribonuclease H-like superfamily/Ribonuclease H"/>
    <property type="match status" value="1"/>
</dbReference>
<keyword evidence="6" id="KW-0255">Endonuclease</keyword>
<sequence length="532" mass="59415">MHRRIEKNRQAHTSHSGILFDPSVTSRDSLADCFRVFLDLRKVSYYPAYRLERPAAGVHLEHEHLTVHTNGHCIHRGKANAKTGSGVFISPESPYNRSIRLGGPAQSTQAGEIAAIVAALQVIPPFTPVTFATDSLHVINGLTKNLNHWEDSGWVGVSNRSLFQAAAYQLRLRSAATSFSWVGGHNRTPSGAAAHDLAKQGATKTEPDELDLNVPPAFNPKGMKLSCLTQTLAYRAIRERRTQDTEPRTKTAQNISRALDALQAALGTDETEAQLWLACRSKSIQPLVRQFTYKIYHGAYRIGDHWEQIPGYSDHAPCTVCRDVPDNMDHILTECNTPARKIVWLLAQDLWPAKNGPWPSLDYGAIIAPGTLKVYKQLERLRQERGPNPAPCEARQLLPGASRLLQILVSESKHLIWTLRCERVIRGHTHSPSNIVRRWTTALNRQLSIDRIIATKLHRSSKAIRLILRTWGGTIADEDSLPPDRVGHNGFLVGIRTPRLLSNGESRRTLESHTPQRKLGVHKGILSRTGWF</sequence>
<dbReference type="eggNOG" id="KOG3752">
    <property type="taxonomic scope" value="Eukaryota"/>
</dbReference>
<reference evidence="9 10" key="1">
    <citation type="journal article" date="2012" name="Science">
        <title>The Paleozoic origin of enzymatic lignin decomposition reconstructed from 31 fungal genomes.</title>
        <authorList>
            <person name="Floudas D."/>
            <person name="Binder M."/>
            <person name="Riley R."/>
            <person name="Barry K."/>
            <person name="Blanchette R.A."/>
            <person name="Henrissat B."/>
            <person name="Martinez A.T."/>
            <person name="Otillar R."/>
            <person name="Spatafora J.W."/>
            <person name="Yadav J.S."/>
            <person name="Aerts A."/>
            <person name="Benoit I."/>
            <person name="Boyd A."/>
            <person name="Carlson A."/>
            <person name="Copeland A."/>
            <person name="Coutinho P.M."/>
            <person name="de Vries R.P."/>
            <person name="Ferreira P."/>
            <person name="Findley K."/>
            <person name="Foster B."/>
            <person name="Gaskell J."/>
            <person name="Glotzer D."/>
            <person name="Gorecki P."/>
            <person name="Heitman J."/>
            <person name="Hesse C."/>
            <person name="Hori C."/>
            <person name="Igarashi K."/>
            <person name="Jurgens J.A."/>
            <person name="Kallen N."/>
            <person name="Kersten P."/>
            <person name="Kohler A."/>
            <person name="Kuees U."/>
            <person name="Kumar T.K.A."/>
            <person name="Kuo A."/>
            <person name="LaButti K."/>
            <person name="Larrondo L.F."/>
            <person name="Lindquist E."/>
            <person name="Ling A."/>
            <person name="Lombard V."/>
            <person name="Lucas S."/>
            <person name="Lundell T."/>
            <person name="Martin R."/>
            <person name="McLaughlin D.J."/>
            <person name="Morgenstern I."/>
            <person name="Morin E."/>
            <person name="Murat C."/>
            <person name="Nagy L.G."/>
            <person name="Nolan M."/>
            <person name="Ohm R.A."/>
            <person name="Patyshakuliyeva A."/>
            <person name="Rokas A."/>
            <person name="Ruiz-Duenas F.J."/>
            <person name="Sabat G."/>
            <person name="Salamov A."/>
            <person name="Samejima M."/>
            <person name="Schmutz J."/>
            <person name="Slot J.C."/>
            <person name="St John F."/>
            <person name="Stenlid J."/>
            <person name="Sun H."/>
            <person name="Sun S."/>
            <person name="Syed K."/>
            <person name="Tsang A."/>
            <person name="Wiebenga A."/>
            <person name="Young D."/>
            <person name="Pisabarro A."/>
            <person name="Eastwood D.C."/>
            <person name="Martin F."/>
            <person name="Cullen D."/>
            <person name="Grigoriev I.V."/>
            <person name="Hibbett D.S."/>
        </authorList>
    </citation>
    <scope>NUCLEOTIDE SEQUENCE [LARGE SCALE GENOMIC DNA]</scope>
    <source>
        <strain evidence="9 10">ATCC 11539</strain>
    </source>
</reference>
<dbReference type="PANTHER" id="PTHR10642">
    <property type="entry name" value="RIBONUCLEASE H1"/>
    <property type="match status" value="1"/>
</dbReference>
<dbReference type="InterPro" id="IPR036397">
    <property type="entry name" value="RNaseH_sf"/>
</dbReference>
<dbReference type="GO" id="GO:0004523">
    <property type="term" value="F:RNA-DNA hybrid ribonuclease activity"/>
    <property type="evidence" value="ECO:0007669"/>
    <property type="project" value="UniProtKB-EC"/>
</dbReference>
<dbReference type="Pfam" id="PF00075">
    <property type="entry name" value="RNase_H"/>
    <property type="match status" value="1"/>
</dbReference>
<feature type="domain" description="RNase H type-1" evidence="8">
    <location>
        <begin position="61"/>
        <end position="203"/>
    </location>
</feature>
<evidence type="ECO:0000313" key="9">
    <source>
        <dbReference type="EMBL" id="EPQ51596.1"/>
    </source>
</evidence>
<evidence type="ECO:0000259" key="8">
    <source>
        <dbReference type="PROSITE" id="PS50879"/>
    </source>
</evidence>
<accession>S7PVD9</accession>
<keyword evidence="7" id="KW-0378">Hydrolase</keyword>
<dbReference type="GO" id="GO:0043137">
    <property type="term" value="P:DNA replication, removal of RNA primer"/>
    <property type="evidence" value="ECO:0007669"/>
    <property type="project" value="TreeGrafter"/>
</dbReference>
<comment type="similarity">
    <text evidence="2">Belongs to the RNase H family.</text>
</comment>
<comment type="catalytic activity">
    <reaction evidence="1">
        <text>Endonucleolytic cleavage to 5'-phosphomonoester.</text>
        <dbReference type="EC" id="3.1.26.4"/>
    </reaction>
</comment>
<organism evidence="9 10">
    <name type="scientific">Gloeophyllum trabeum (strain ATCC 11539 / FP-39264 / Madison 617)</name>
    <name type="common">Brown rot fungus</name>
    <dbReference type="NCBI Taxonomy" id="670483"/>
    <lineage>
        <taxon>Eukaryota</taxon>
        <taxon>Fungi</taxon>
        <taxon>Dikarya</taxon>
        <taxon>Basidiomycota</taxon>
        <taxon>Agaricomycotina</taxon>
        <taxon>Agaricomycetes</taxon>
        <taxon>Gloeophyllales</taxon>
        <taxon>Gloeophyllaceae</taxon>
        <taxon>Gloeophyllum</taxon>
    </lineage>
</organism>
<evidence type="ECO:0000256" key="2">
    <source>
        <dbReference type="ARBA" id="ARBA00005300"/>
    </source>
</evidence>
<evidence type="ECO:0000256" key="3">
    <source>
        <dbReference type="ARBA" id="ARBA00012180"/>
    </source>
</evidence>
<evidence type="ECO:0000256" key="6">
    <source>
        <dbReference type="ARBA" id="ARBA00022759"/>
    </source>
</evidence>
<evidence type="ECO:0000256" key="4">
    <source>
        <dbReference type="ARBA" id="ARBA00022722"/>
    </source>
</evidence>
<dbReference type="Proteomes" id="UP000030669">
    <property type="component" value="Unassembled WGS sequence"/>
</dbReference>